<gene>
    <name evidence="3" type="primary">RESF1</name>
</gene>
<reference evidence="3" key="1">
    <citation type="submission" date="2025-08" db="UniProtKB">
        <authorList>
            <consortium name="RefSeq"/>
        </authorList>
    </citation>
    <scope>IDENTIFICATION</scope>
</reference>
<feature type="compositionally biased region" description="Basic and acidic residues" evidence="1">
    <location>
        <begin position="1229"/>
        <end position="1241"/>
    </location>
</feature>
<keyword evidence="2" id="KW-1185">Reference proteome</keyword>
<name>A0ABM1VLR7_ECHTE</name>
<feature type="region of interest" description="Disordered" evidence="1">
    <location>
        <begin position="1282"/>
        <end position="1350"/>
    </location>
</feature>
<organism evidence="2 3">
    <name type="scientific">Echinops telfairi</name>
    <name type="common">Lesser hedgehog tenrec</name>
    <dbReference type="NCBI Taxonomy" id="9371"/>
    <lineage>
        <taxon>Eukaryota</taxon>
        <taxon>Metazoa</taxon>
        <taxon>Chordata</taxon>
        <taxon>Craniata</taxon>
        <taxon>Vertebrata</taxon>
        <taxon>Euteleostomi</taxon>
        <taxon>Mammalia</taxon>
        <taxon>Eutheria</taxon>
        <taxon>Afrotheria</taxon>
        <taxon>Tenrecidae</taxon>
        <taxon>Tenrecinae</taxon>
        <taxon>Echinops</taxon>
    </lineage>
</organism>
<dbReference type="PANTHER" id="PTHR21604:SF0">
    <property type="entry name" value="RETROELEMENT SILENCING FACTOR 1"/>
    <property type="match status" value="1"/>
</dbReference>
<feature type="region of interest" description="Disordered" evidence="1">
    <location>
        <begin position="1413"/>
        <end position="1437"/>
    </location>
</feature>
<evidence type="ECO:0000256" key="1">
    <source>
        <dbReference type="SAM" id="MobiDB-lite"/>
    </source>
</evidence>
<feature type="region of interest" description="Disordered" evidence="1">
    <location>
        <begin position="1717"/>
        <end position="1744"/>
    </location>
</feature>
<feature type="compositionally biased region" description="Basic and acidic residues" evidence="1">
    <location>
        <begin position="1721"/>
        <end position="1736"/>
    </location>
</feature>
<feature type="region of interest" description="Disordered" evidence="1">
    <location>
        <begin position="1467"/>
        <end position="1663"/>
    </location>
</feature>
<accession>A0ABM1VLR7</accession>
<feature type="compositionally biased region" description="Basic and acidic residues" evidence="1">
    <location>
        <begin position="1573"/>
        <end position="1624"/>
    </location>
</feature>
<feature type="compositionally biased region" description="Polar residues" evidence="1">
    <location>
        <begin position="1213"/>
        <end position="1227"/>
    </location>
</feature>
<feature type="compositionally biased region" description="Basic and acidic residues" evidence="1">
    <location>
        <begin position="1646"/>
        <end position="1663"/>
    </location>
</feature>
<feature type="compositionally biased region" description="Basic and acidic residues" evidence="1">
    <location>
        <begin position="1198"/>
        <end position="1211"/>
    </location>
</feature>
<evidence type="ECO:0000313" key="2">
    <source>
        <dbReference type="Proteomes" id="UP000694863"/>
    </source>
</evidence>
<protein>
    <submittedName>
        <fullName evidence="3">Retroelement silencing factor 1</fullName>
    </submittedName>
</protein>
<feature type="compositionally biased region" description="Polar residues" evidence="1">
    <location>
        <begin position="1536"/>
        <end position="1560"/>
    </location>
</feature>
<proteinExistence type="predicted"/>
<feature type="region of interest" description="Disordered" evidence="1">
    <location>
        <begin position="1198"/>
        <end position="1246"/>
    </location>
</feature>
<dbReference type="RefSeq" id="XP_030743203.1">
    <property type="nucleotide sequence ID" value="XM_030887343.2"/>
</dbReference>
<dbReference type="Proteomes" id="UP000694863">
    <property type="component" value="Unplaced"/>
</dbReference>
<dbReference type="GeneID" id="101646128"/>
<feature type="compositionally biased region" description="Polar residues" evidence="1">
    <location>
        <begin position="1625"/>
        <end position="1639"/>
    </location>
</feature>
<dbReference type="InterPro" id="IPR027866">
    <property type="entry name" value="RESF1"/>
</dbReference>
<feature type="compositionally biased region" description="Basic and acidic residues" evidence="1">
    <location>
        <begin position="1516"/>
        <end position="1527"/>
    </location>
</feature>
<evidence type="ECO:0000313" key="3">
    <source>
        <dbReference type="RefSeq" id="XP_030743203.1"/>
    </source>
</evidence>
<dbReference type="Pfam" id="PF15395">
    <property type="entry name" value="DUF4617"/>
    <property type="match status" value="1"/>
</dbReference>
<feature type="compositionally biased region" description="Basic and acidic residues" evidence="1">
    <location>
        <begin position="1473"/>
        <end position="1505"/>
    </location>
</feature>
<feature type="compositionally biased region" description="Polar residues" evidence="1">
    <location>
        <begin position="1422"/>
        <end position="1433"/>
    </location>
</feature>
<dbReference type="PANTHER" id="PTHR21604">
    <property type="entry name" value="RETROELEMENT SILENCING FACTOR 1"/>
    <property type="match status" value="1"/>
</dbReference>
<sequence length="1865" mass="206916">MNWNTKPTNNKMPPLPTKSQSSFLHQALINPLASTSQSSLNYGSNQEACMYPSQSNPLAQPLISLKNYATSQQISLSDMHNGTNMASQTSVEIKPSSNVKGHKQLNHSLQLSTGTVQNAWLHSPMKNSKLSHTRTTVDSNQISFGANPSTIHIVQNQFVSSDTYSMQLQMIPSNSGRGPVTYQGNQGPNSSLTERCVDWAQQLTSNGMTFPDYRSPQKQYCNSQQRSKGHILQKQNPMLSELLHVKNTPVSNSTLFLQSQQNPPVQSQQYAVSQVGDRLPPPGYNYKYVPVQSPQNVVLPSQQSVPVQAQQYAVLQVDNRPPPSYGYKYGPMQAQQHAALSPQENIPVQSQNVPVQLQQYAVTQIDNRGPPPSYDCKYASPPLQNSQLLSKQHSAKEIPQNHETHLNEKDYRGDFQQWQNSKKEINTIGNFCNLQVNQPANRPVQSLVDGVQTASQHNQDKSVVSGNSASTQVLDTNATKEVIASDIKTLMEIKRNFLELARKIKINKELLMAAGCSKACNTSHGELAENSELSMKQTSKIQSRPQVTHVIAKFSEGQLTRVMKCTGEINRTHNTLNTKIQEIDGKKLNQDKSILLKADCLGKLPVTGQFGDSQALKTSTAEFTQTLNNTQFPSEDIKGDQNVPTNAETVPVPQLVLLKERVPTPINKKTVVQFLLFGDKAKDAARNKAVETTQDLKPNHLEMNQNTQVISEPPNLKTAETQSTFHVNTKDSHKSFCLDQKSSTNGGSSKNDCSMELIATCLSLWKKTPSESTKEKHCNELRTNRTTGDTSKPVDLYDKNPCVVAENSQNSTMLINSEQQETLPVVVQTYEPSGTNVTKGSELQVAVVSPLILSDVKNMSVNAVIHEALPETVYPIIKEGSVCSLQDRAAENINVITTLKAAANEPSTAPSTKISPLIQKEEQAKPTICNLGLLNTNQEKHVRSTSNVYSSSSEGTSIFSRVSSNQQMLQIANICSLVEGDRSFNSQIAEIFNSPSLNKVEPQKPCLPDEPVMSCLQQKEKLDKAMENKNFGFQKENIVRVTDCSSKPKITMDLHLPSLEPSSLKCAEANGEILEGNKLEYIANKENTITNTCCSADIKQAVSETDKPYSYTAQDPANSTVPNDKTSILYLHDQLSELLKEFPYGIEPINSRDSPVGQQVEDDISKNDQSCGKAGCDAPNSTGQIKITIISSEQMKELFSEQENQRSDGDNLTKLTKLQKENPTTKVGSKCDPKEHTDEGSHSVVPNGHKDDIHCCALGWLSLIYEGVPQCQCKSNNSASKEEKKDQCSSLEISKCEPGNKNSDRNLLVEGNNPPNKDQKVSVTLPDGKKDDIPAECNSSPTEDHKMSLTLSDGKNLVSEIKQDNNTKDKSKANHNSVKTEGTKYDKKLDPLQSHKRKRKLKFHEITFHSNSKMPKLCEQDPSGSIQKHQAQNACPPKSKTVILANHKNGSLMQSKSPEKIKLKFKAGSSRYKLMDKKKPECATPVDKERQKKKHDQGEQNKDVRISFNSKPLSNSKERASIKEKTVSVDVKPTNGEVSTHRSSTKSPNSNIKSSDSQDASCKIKKRVLTPKEYLERQRNKEAASHKATKDSGNEKVKSVPEDSRPNKHHMRGESVGKSNERESSLVQTSESLNISTSHGKAPKIHRSEESKMHKISKVIEGKDGRLQSDKTWMGKSKTDKHLASLNSESHMAKDHGKRYLNRVAFKCTERESISLSKLDNSPKKPNTERRQENDTKNILPVKPSIKKPPMLEFKLWPDTLLGNKIGEERKMLKPCPKKEQAPIQVSGMKSTKEAWLKCVNPEKRILDADQRDNNILPKSKLPKRSISADGLETLQNTVKDSTGMFQTFKRMHMEKKNTGNGPST</sequence>